<dbReference type="RefSeq" id="WP_189255468.1">
    <property type="nucleotide sequence ID" value="NZ_BMRE01000018.1"/>
</dbReference>
<protein>
    <submittedName>
        <fullName evidence="1">Uncharacterized protein</fullName>
    </submittedName>
</protein>
<comment type="caution">
    <text evidence="1">The sequence shown here is derived from an EMBL/GenBank/DDBJ whole genome shotgun (WGS) entry which is preliminary data.</text>
</comment>
<keyword evidence="2" id="KW-1185">Reference proteome</keyword>
<sequence length="137" mass="15830">MSTRKVEFVIREVLETKLVVEFDVENIDLDDLKSEEDPTGLKTLVWDEWEQFDHLLGDRDHLSNRSFLEPIESQVISAQLAPDSVPVTRTRNEGMATVHALVPRGERQSWRMVARHVPPSTAELLTQHLPYETRVWA</sequence>
<name>A0ABQ2UPE6_9PSEU</name>
<gene>
    <name evidence="1" type="ORF">GCM10010178_42750</name>
</gene>
<organism evidence="1 2">
    <name type="scientific">Lentzea flava</name>
    <dbReference type="NCBI Taxonomy" id="103732"/>
    <lineage>
        <taxon>Bacteria</taxon>
        <taxon>Bacillati</taxon>
        <taxon>Actinomycetota</taxon>
        <taxon>Actinomycetes</taxon>
        <taxon>Pseudonocardiales</taxon>
        <taxon>Pseudonocardiaceae</taxon>
        <taxon>Lentzea</taxon>
    </lineage>
</organism>
<reference evidence="2" key="1">
    <citation type="journal article" date="2019" name="Int. J. Syst. Evol. Microbiol.">
        <title>The Global Catalogue of Microorganisms (GCM) 10K type strain sequencing project: providing services to taxonomists for standard genome sequencing and annotation.</title>
        <authorList>
            <consortium name="The Broad Institute Genomics Platform"/>
            <consortium name="The Broad Institute Genome Sequencing Center for Infectious Disease"/>
            <person name="Wu L."/>
            <person name="Ma J."/>
        </authorList>
    </citation>
    <scope>NUCLEOTIDE SEQUENCE [LARGE SCALE GENOMIC DNA]</scope>
    <source>
        <strain evidence="2">JCM 3296</strain>
    </source>
</reference>
<dbReference type="Proteomes" id="UP000649573">
    <property type="component" value="Unassembled WGS sequence"/>
</dbReference>
<evidence type="ECO:0000313" key="2">
    <source>
        <dbReference type="Proteomes" id="UP000649573"/>
    </source>
</evidence>
<evidence type="ECO:0000313" key="1">
    <source>
        <dbReference type="EMBL" id="GGU45746.1"/>
    </source>
</evidence>
<accession>A0ABQ2UPE6</accession>
<dbReference type="EMBL" id="BMRE01000018">
    <property type="protein sequence ID" value="GGU45746.1"/>
    <property type="molecule type" value="Genomic_DNA"/>
</dbReference>
<proteinExistence type="predicted"/>